<dbReference type="EMBL" id="WHWC01000003">
    <property type="protein sequence ID" value="KAG8386880.1"/>
    <property type="molecule type" value="Genomic_DNA"/>
</dbReference>
<name>A0AAV6Y6G7_9LAMI</name>
<evidence type="ECO:0008006" key="3">
    <source>
        <dbReference type="Google" id="ProtNLM"/>
    </source>
</evidence>
<sequence>MREVVFLRNEELKCLPAAPKLLGYVCDGEHLGVVYLLKAISTVRTQLDKDEFNWLRRIKGGLWFARLVKFFHSPTMPFGPFLVHNIDATHILLDEDYIPKLFDFSWMTGGGIFPRESEHETERPQMEKDAESIMTQWNNVSELKYVDLPLVHRSFEADPYFYACDGSQISWLVTECLHSVPDKRPSMEQVVRILEKLQVVHKHADLLEIKPKAPSKYWFDL</sequence>
<dbReference type="SUPFAM" id="SSF56112">
    <property type="entry name" value="Protein kinase-like (PK-like)"/>
    <property type="match status" value="1"/>
</dbReference>
<proteinExistence type="predicted"/>
<reference evidence="1" key="1">
    <citation type="submission" date="2019-10" db="EMBL/GenBank/DDBJ databases">
        <authorList>
            <person name="Zhang R."/>
            <person name="Pan Y."/>
            <person name="Wang J."/>
            <person name="Ma R."/>
            <person name="Yu S."/>
        </authorList>
    </citation>
    <scope>NUCLEOTIDE SEQUENCE</scope>
    <source>
        <strain evidence="1">LA-IB0</strain>
        <tissue evidence="1">Leaf</tissue>
    </source>
</reference>
<dbReference type="InterPro" id="IPR050823">
    <property type="entry name" value="Plant_Ser_Thr_Prot_Kinase"/>
</dbReference>
<dbReference type="Proteomes" id="UP000826271">
    <property type="component" value="Unassembled WGS sequence"/>
</dbReference>
<dbReference type="InterPro" id="IPR011009">
    <property type="entry name" value="Kinase-like_dom_sf"/>
</dbReference>
<protein>
    <recommendedName>
        <fullName evidence="3">Protein kinase domain-containing protein</fullName>
    </recommendedName>
</protein>
<comment type="caution">
    <text evidence="1">The sequence shown here is derived from an EMBL/GenBank/DDBJ whole genome shotgun (WGS) entry which is preliminary data.</text>
</comment>
<evidence type="ECO:0000313" key="1">
    <source>
        <dbReference type="EMBL" id="KAG8386880.1"/>
    </source>
</evidence>
<gene>
    <name evidence="1" type="ORF">BUALT_Bualt03G0194900</name>
</gene>
<evidence type="ECO:0000313" key="2">
    <source>
        <dbReference type="Proteomes" id="UP000826271"/>
    </source>
</evidence>
<keyword evidence="2" id="KW-1185">Reference proteome</keyword>
<dbReference type="AlphaFoldDB" id="A0AAV6Y6G7"/>
<organism evidence="1 2">
    <name type="scientific">Buddleja alternifolia</name>
    <dbReference type="NCBI Taxonomy" id="168488"/>
    <lineage>
        <taxon>Eukaryota</taxon>
        <taxon>Viridiplantae</taxon>
        <taxon>Streptophyta</taxon>
        <taxon>Embryophyta</taxon>
        <taxon>Tracheophyta</taxon>
        <taxon>Spermatophyta</taxon>
        <taxon>Magnoliopsida</taxon>
        <taxon>eudicotyledons</taxon>
        <taxon>Gunneridae</taxon>
        <taxon>Pentapetalae</taxon>
        <taxon>asterids</taxon>
        <taxon>lamiids</taxon>
        <taxon>Lamiales</taxon>
        <taxon>Scrophulariaceae</taxon>
        <taxon>Buddlejeae</taxon>
        <taxon>Buddleja</taxon>
    </lineage>
</organism>
<accession>A0AAV6Y6G7</accession>
<dbReference type="PANTHER" id="PTHR45621">
    <property type="entry name" value="OS01G0588500 PROTEIN-RELATED"/>
    <property type="match status" value="1"/>
</dbReference>